<evidence type="ECO:0000313" key="2">
    <source>
        <dbReference type="EMBL" id="VFU12138.1"/>
    </source>
</evidence>
<keyword evidence="1" id="KW-0812">Transmembrane</keyword>
<organism evidence="2">
    <name type="scientific">anaerobic digester metagenome</name>
    <dbReference type="NCBI Taxonomy" id="1263854"/>
    <lineage>
        <taxon>unclassified sequences</taxon>
        <taxon>metagenomes</taxon>
        <taxon>ecological metagenomes</taxon>
    </lineage>
</organism>
<keyword evidence="1" id="KW-0472">Membrane</keyword>
<evidence type="ECO:0008006" key="3">
    <source>
        <dbReference type="Google" id="ProtNLM"/>
    </source>
</evidence>
<dbReference type="InterPro" id="IPR018710">
    <property type="entry name" value="DUF2232"/>
</dbReference>
<sequence length="323" mass="35403">MTNSNRAGALSEWGFFTLLIVLAGLAGLYLPFLATLATICLPLPLILLVIRTDIRYGLAGLAAAGLILTVLSSEPVMTLVLIVSYGVLGILYGLLFKNRMSSWKVFVTGIIGSVVLALMSAAVIYLVNGENIFVLNEEARQAALQWLAANQGSMTLNDLPAGWQEEFTNKILDVLELLIPGQYIITTAASAAVTYFLARVALKRFDFPLPPAFELTRIYLPWYSVWGLIAGLGLTLAGDYFGMPLAAKIGKNILFILFYVYLALGLSVGAYFFRKLKVAMLIKLTFLFLAILYIPFSLLVFLLLGVVDTLVNLRRLPEAHKPE</sequence>
<dbReference type="PANTHER" id="PTHR41324">
    <property type="entry name" value="MEMBRANE PROTEIN-RELATED"/>
    <property type="match status" value="1"/>
</dbReference>
<feature type="transmembrane region" description="Helical" evidence="1">
    <location>
        <begin position="253"/>
        <end position="273"/>
    </location>
</feature>
<feature type="transmembrane region" description="Helical" evidence="1">
    <location>
        <begin position="219"/>
        <end position="241"/>
    </location>
</feature>
<evidence type="ECO:0000256" key="1">
    <source>
        <dbReference type="SAM" id="Phobius"/>
    </source>
</evidence>
<protein>
    <recommendedName>
        <fullName evidence="3">Membrane protein (DUF2232)</fullName>
    </recommendedName>
</protein>
<proteinExistence type="predicted"/>
<dbReference type="PANTHER" id="PTHR41324:SF1">
    <property type="entry name" value="DUF2232 DOMAIN-CONTAINING PROTEIN"/>
    <property type="match status" value="1"/>
</dbReference>
<feature type="transmembrane region" description="Helical" evidence="1">
    <location>
        <begin position="103"/>
        <end position="127"/>
    </location>
</feature>
<keyword evidence="1" id="KW-1133">Transmembrane helix</keyword>
<feature type="transmembrane region" description="Helical" evidence="1">
    <location>
        <begin position="54"/>
        <end position="71"/>
    </location>
</feature>
<dbReference type="AlphaFoldDB" id="A0A485LV93"/>
<feature type="transmembrane region" description="Helical" evidence="1">
    <location>
        <begin position="77"/>
        <end position="96"/>
    </location>
</feature>
<reference evidence="2" key="1">
    <citation type="submission" date="2019-03" db="EMBL/GenBank/DDBJ databases">
        <authorList>
            <person name="Hao L."/>
        </authorList>
    </citation>
    <scope>NUCLEOTIDE SEQUENCE</scope>
</reference>
<dbReference type="Pfam" id="PF09991">
    <property type="entry name" value="DUF2232"/>
    <property type="match status" value="1"/>
</dbReference>
<dbReference type="EMBL" id="CAADRN010000063">
    <property type="protein sequence ID" value="VFU12138.1"/>
    <property type="molecule type" value="Genomic_DNA"/>
</dbReference>
<gene>
    <name evidence="2" type="ORF">SCFA_1550006</name>
</gene>
<feature type="transmembrane region" description="Helical" evidence="1">
    <location>
        <begin position="285"/>
        <end position="307"/>
    </location>
</feature>
<feature type="transmembrane region" description="Helical" evidence="1">
    <location>
        <begin position="177"/>
        <end position="198"/>
    </location>
</feature>
<accession>A0A485LV93</accession>
<feature type="transmembrane region" description="Helical" evidence="1">
    <location>
        <begin position="15"/>
        <end position="47"/>
    </location>
</feature>
<name>A0A485LV93_9ZZZZ</name>